<organism evidence="1 2">
    <name type="scientific">Desulfosporosinus metallidurans</name>
    <dbReference type="NCBI Taxonomy" id="1888891"/>
    <lineage>
        <taxon>Bacteria</taxon>
        <taxon>Bacillati</taxon>
        <taxon>Bacillota</taxon>
        <taxon>Clostridia</taxon>
        <taxon>Eubacteriales</taxon>
        <taxon>Desulfitobacteriaceae</taxon>
        <taxon>Desulfosporosinus</taxon>
    </lineage>
</organism>
<sequence length="53" mass="6024">MGHYCRICGRTRANERFSGKGHASHICKDCAPTLRQKHKKGRDVNSKGQKLQE</sequence>
<comment type="caution">
    <text evidence="1">The sequence shown here is derived from an EMBL/GenBank/DDBJ whole genome shotgun (WGS) entry which is preliminary data.</text>
</comment>
<evidence type="ECO:0000313" key="2">
    <source>
        <dbReference type="Proteomes" id="UP000186102"/>
    </source>
</evidence>
<name>A0A1Q8QJ93_9FIRM</name>
<gene>
    <name evidence="1" type="ORF">DSOL_4583</name>
</gene>
<keyword evidence="2" id="KW-1185">Reference proteome</keyword>
<protein>
    <submittedName>
        <fullName evidence="1">Uncharacterized protein</fullName>
    </submittedName>
</protein>
<dbReference type="Proteomes" id="UP000186102">
    <property type="component" value="Unassembled WGS sequence"/>
</dbReference>
<evidence type="ECO:0000313" key="1">
    <source>
        <dbReference type="EMBL" id="OLN27401.1"/>
    </source>
</evidence>
<dbReference type="STRING" id="1888891.DSOL_4583"/>
<proteinExistence type="predicted"/>
<dbReference type="EMBL" id="MLBF01000058">
    <property type="protein sequence ID" value="OLN27401.1"/>
    <property type="molecule type" value="Genomic_DNA"/>
</dbReference>
<reference evidence="1 2" key="1">
    <citation type="submission" date="2016-09" db="EMBL/GenBank/DDBJ databases">
        <title>Complete genome of Desulfosporosinus sp. OL.</title>
        <authorList>
            <person name="Mardanov A."/>
            <person name="Beletsky A."/>
            <person name="Panova A."/>
            <person name="Karnachuk O."/>
            <person name="Ravin N."/>
        </authorList>
    </citation>
    <scope>NUCLEOTIDE SEQUENCE [LARGE SCALE GENOMIC DNA]</scope>
    <source>
        <strain evidence="1 2">OL</strain>
    </source>
</reference>
<accession>A0A1Q8QJ93</accession>
<dbReference type="AlphaFoldDB" id="A0A1Q8QJ93"/>